<evidence type="ECO:0000256" key="1">
    <source>
        <dbReference type="SAM" id="Phobius"/>
    </source>
</evidence>
<accession>A0A7Z0AAL0</accession>
<dbReference type="RefSeq" id="WP_179427231.1">
    <property type="nucleotide sequence ID" value="NZ_JACBZP010000001.1"/>
</dbReference>
<keyword evidence="1" id="KW-1133">Transmembrane helix</keyword>
<proteinExistence type="predicted"/>
<organism evidence="2 3">
    <name type="scientific">Spelaeicoccus albus</name>
    <dbReference type="NCBI Taxonomy" id="1280376"/>
    <lineage>
        <taxon>Bacteria</taxon>
        <taxon>Bacillati</taxon>
        <taxon>Actinomycetota</taxon>
        <taxon>Actinomycetes</taxon>
        <taxon>Micrococcales</taxon>
        <taxon>Brevibacteriaceae</taxon>
        <taxon>Spelaeicoccus</taxon>
    </lineage>
</organism>
<dbReference type="AlphaFoldDB" id="A0A7Z0AAL0"/>
<evidence type="ECO:0000313" key="2">
    <source>
        <dbReference type="EMBL" id="NYI67337.1"/>
    </source>
</evidence>
<keyword evidence="1" id="KW-0812">Transmembrane</keyword>
<reference evidence="2 3" key="1">
    <citation type="submission" date="2020-07" db="EMBL/GenBank/DDBJ databases">
        <title>Sequencing the genomes of 1000 actinobacteria strains.</title>
        <authorList>
            <person name="Klenk H.-P."/>
        </authorList>
    </citation>
    <scope>NUCLEOTIDE SEQUENCE [LARGE SCALE GENOMIC DNA]</scope>
    <source>
        <strain evidence="2 3">DSM 26341</strain>
    </source>
</reference>
<evidence type="ECO:0000313" key="3">
    <source>
        <dbReference type="Proteomes" id="UP000539111"/>
    </source>
</evidence>
<gene>
    <name evidence="2" type="ORF">BJY26_001643</name>
</gene>
<keyword evidence="3" id="KW-1185">Reference proteome</keyword>
<feature type="transmembrane region" description="Helical" evidence="1">
    <location>
        <begin position="20"/>
        <end position="41"/>
    </location>
</feature>
<protein>
    <submittedName>
        <fullName evidence="2">Uncharacterized protein</fullName>
    </submittedName>
</protein>
<name>A0A7Z0AAL0_9MICO</name>
<keyword evidence="1" id="KW-0472">Membrane</keyword>
<dbReference type="Proteomes" id="UP000539111">
    <property type="component" value="Unassembled WGS sequence"/>
</dbReference>
<dbReference type="EMBL" id="JACBZP010000001">
    <property type="protein sequence ID" value="NYI67337.1"/>
    <property type="molecule type" value="Genomic_DNA"/>
</dbReference>
<sequence>MEAQNHAAAPLRSDTARQSTARQVVVACLIVAAAVGAITFVRAATTVRVRLDNVQTRHVVNYHSGVGTCRPSTADGGCPGVFVRLLPQIETPDDVPEDVVAAKLGIELPGQVDVSAVCGSSGNGITEILYPTGTRYTYRVRTSPPFFRQAVTSRVMTSFVPDGRVECLPAAG</sequence>
<comment type="caution">
    <text evidence="2">The sequence shown here is derived from an EMBL/GenBank/DDBJ whole genome shotgun (WGS) entry which is preliminary data.</text>
</comment>